<organism evidence="1 4">
    <name type="scientific">Flavobacterium pectinovorum</name>
    <dbReference type="NCBI Taxonomy" id="29533"/>
    <lineage>
        <taxon>Bacteria</taxon>
        <taxon>Pseudomonadati</taxon>
        <taxon>Bacteroidota</taxon>
        <taxon>Flavobacteriia</taxon>
        <taxon>Flavobacteriales</taxon>
        <taxon>Flavobacteriaceae</taxon>
        <taxon>Flavobacterium</taxon>
    </lineage>
</organism>
<dbReference type="Proteomes" id="UP000198431">
    <property type="component" value="Unassembled WGS sequence"/>
</dbReference>
<evidence type="ECO:0000313" key="2">
    <source>
        <dbReference type="EMBL" id="SHN08271.1"/>
    </source>
</evidence>
<keyword evidence="3" id="KW-1185">Reference proteome</keyword>
<sequence>MKEINRIIQFLFILTLISCKSMEKEKKYHWLATVSAPKEYPAEVYLGNLIADDFSYGFDAIWGTQNTGWGNQGGTMSVSTEQMEIPHTLEFTWLSLVEKKFYTGKWQLDKEKITALFEEGFMNYDTHKRATYDTFIIGLAPKGRVVLWASAAGITKEVGVFQAHDTIITKEKAYENARYMLEKDYAEDMVNDPIYKTFKPEILEKIAKYGRPDPAVYDLYRERYNWKSIILLPEGGVLDETNTSFFNGEIEILGGNELLNDTFSLRTVPNGLAFFYNNKTNNRYGFWADPFDEQEILNAFKKLGNKENIELFFKVAPNNESCRVFVKNKTEEIELKKEVITREQLK</sequence>
<evidence type="ECO:0000313" key="3">
    <source>
        <dbReference type="Proteomes" id="UP000184216"/>
    </source>
</evidence>
<dbReference type="EMBL" id="MUHB01000027">
    <property type="protein sequence ID" value="OXA99505.1"/>
    <property type="molecule type" value="Genomic_DNA"/>
</dbReference>
<accession>A0AB36NUZ1</accession>
<evidence type="ECO:0000313" key="1">
    <source>
        <dbReference type="EMBL" id="OXA99505.1"/>
    </source>
</evidence>
<reference evidence="2 3" key="2">
    <citation type="submission" date="2016-11" db="EMBL/GenBank/DDBJ databases">
        <authorList>
            <person name="Varghese N."/>
            <person name="Submissions S."/>
        </authorList>
    </citation>
    <scope>NUCLEOTIDE SEQUENCE [LARGE SCALE GENOMIC DNA]</scope>
    <source>
        <strain evidence="2 3">DSM 6368</strain>
    </source>
</reference>
<protein>
    <recommendedName>
        <fullName evidence="5">DUF2931 family protein</fullName>
    </recommendedName>
</protein>
<dbReference type="InterPro" id="IPR021326">
    <property type="entry name" value="DUF2931"/>
</dbReference>
<reference evidence="1 4" key="1">
    <citation type="submission" date="2016-11" db="EMBL/GenBank/DDBJ databases">
        <title>Whole genomes of Flavobacteriaceae.</title>
        <authorList>
            <person name="Stine C."/>
            <person name="Li C."/>
            <person name="Tadesse D."/>
        </authorList>
    </citation>
    <scope>NUCLEOTIDE SEQUENCE [LARGE SCALE GENOMIC DNA]</scope>
    <source>
        <strain evidence="1 4">ATCC 19366</strain>
    </source>
</reference>
<proteinExistence type="predicted"/>
<gene>
    <name evidence="1" type="ORF">B0A72_21920</name>
    <name evidence="2" type="ORF">SAMN05444387_4010</name>
</gene>
<evidence type="ECO:0008006" key="5">
    <source>
        <dbReference type="Google" id="ProtNLM"/>
    </source>
</evidence>
<dbReference type="AlphaFoldDB" id="A0AB36NUZ1"/>
<dbReference type="EMBL" id="FRBX01000006">
    <property type="protein sequence ID" value="SHN08271.1"/>
    <property type="molecule type" value="Genomic_DNA"/>
</dbReference>
<dbReference type="Proteomes" id="UP000184216">
    <property type="component" value="Unassembled WGS sequence"/>
</dbReference>
<name>A0AB36NUZ1_9FLAO</name>
<evidence type="ECO:0000313" key="4">
    <source>
        <dbReference type="Proteomes" id="UP000198431"/>
    </source>
</evidence>
<dbReference type="Pfam" id="PF11153">
    <property type="entry name" value="DUF2931"/>
    <property type="match status" value="1"/>
</dbReference>
<dbReference type="PROSITE" id="PS51257">
    <property type="entry name" value="PROKAR_LIPOPROTEIN"/>
    <property type="match status" value="1"/>
</dbReference>
<comment type="caution">
    <text evidence="1">The sequence shown here is derived from an EMBL/GenBank/DDBJ whole genome shotgun (WGS) entry which is preliminary data.</text>
</comment>